<evidence type="ECO:0000313" key="2">
    <source>
        <dbReference type="EMBL" id="MFD2891821.1"/>
    </source>
</evidence>
<protein>
    <submittedName>
        <fullName evidence="2">DUF3667 domain-containing protein</fullName>
    </submittedName>
</protein>
<feature type="transmembrane region" description="Helical" evidence="1">
    <location>
        <begin position="302"/>
        <end position="328"/>
    </location>
</feature>
<evidence type="ECO:0000256" key="1">
    <source>
        <dbReference type="SAM" id="Phobius"/>
    </source>
</evidence>
<reference evidence="3" key="1">
    <citation type="journal article" date="2019" name="Int. J. Syst. Evol. Microbiol.">
        <title>The Global Catalogue of Microorganisms (GCM) 10K type strain sequencing project: providing services to taxonomists for standard genome sequencing and annotation.</title>
        <authorList>
            <consortium name="The Broad Institute Genomics Platform"/>
            <consortium name="The Broad Institute Genome Sequencing Center for Infectious Disease"/>
            <person name="Wu L."/>
            <person name="Ma J."/>
        </authorList>
    </citation>
    <scope>NUCLEOTIDE SEQUENCE [LARGE SCALE GENOMIC DNA]</scope>
    <source>
        <strain evidence="3">KCTC 22671</strain>
    </source>
</reference>
<dbReference type="RefSeq" id="WP_379811427.1">
    <property type="nucleotide sequence ID" value="NZ_JBHUPC010000012.1"/>
</dbReference>
<sequence>MGRKDAIYRGTECLNCHTPLDISERYCHFCGQLNSTKKVTLSDFIEEFFANFYAYDSKVRNTFTYLFTKPAFVAKQIINGKRQSFANPFRLFLSIVILFFLAQSFLENEDDLYESKITPETITIPQKDSIKKEEKKFYSEKELEKEIFLIRWSKKADTFSDYIPLHPEYDQEKTLQDLNYKDTKENHFLYKRVWLLWEASKLGFKSKLWTELVKKMPFIIFLLLPSIAFCFFLIFRNKVYTYTDNLIFVYTLASVYFLSLFLDLIVLKTTTLDIAFITAIVFMLYLYKSLRKFYNFSRWKTIYKFVLLNIVTIIVALPTLFFITFFIFMCI</sequence>
<proteinExistence type="predicted"/>
<name>A0ABW5YL79_9FLAO</name>
<keyword evidence="3" id="KW-1185">Reference proteome</keyword>
<dbReference type="EMBL" id="JBHUPC010000012">
    <property type="protein sequence ID" value="MFD2891821.1"/>
    <property type="molecule type" value="Genomic_DNA"/>
</dbReference>
<feature type="transmembrane region" description="Helical" evidence="1">
    <location>
        <begin position="216"/>
        <end position="235"/>
    </location>
</feature>
<evidence type="ECO:0000313" key="3">
    <source>
        <dbReference type="Proteomes" id="UP001597534"/>
    </source>
</evidence>
<feature type="transmembrane region" description="Helical" evidence="1">
    <location>
        <begin position="89"/>
        <end position="106"/>
    </location>
</feature>
<dbReference type="Proteomes" id="UP001597534">
    <property type="component" value="Unassembled WGS sequence"/>
</dbReference>
<keyword evidence="1" id="KW-0472">Membrane</keyword>
<gene>
    <name evidence="2" type="ORF">ACFS5J_07345</name>
</gene>
<comment type="caution">
    <text evidence="2">The sequence shown here is derived from an EMBL/GenBank/DDBJ whole genome shotgun (WGS) entry which is preliminary data.</text>
</comment>
<keyword evidence="1" id="KW-0812">Transmembrane</keyword>
<feature type="transmembrane region" description="Helical" evidence="1">
    <location>
        <begin position="272"/>
        <end position="290"/>
    </location>
</feature>
<dbReference type="Pfam" id="PF12412">
    <property type="entry name" value="DUF3667"/>
    <property type="match status" value="1"/>
</dbReference>
<feature type="transmembrane region" description="Helical" evidence="1">
    <location>
        <begin position="247"/>
        <end position="266"/>
    </location>
</feature>
<dbReference type="InterPro" id="IPR022134">
    <property type="entry name" value="DUF3667"/>
</dbReference>
<accession>A0ABW5YL79</accession>
<organism evidence="2 3">
    <name type="scientific">Flavobacterium chuncheonense</name>
    <dbReference type="NCBI Taxonomy" id="2026653"/>
    <lineage>
        <taxon>Bacteria</taxon>
        <taxon>Pseudomonadati</taxon>
        <taxon>Bacteroidota</taxon>
        <taxon>Flavobacteriia</taxon>
        <taxon>Flavobacteriales</taxon>
        <taxon>Flavobacteriaceae</taxon>
        <taxon>Flavobacterium</taxon>
    </lineage>
</organism>
<keyword evidence="1" id="KW-1133">Transmembrane helix</keyword>